<dbReference type="InterPro" id="IPR037094">
    <property type="entry name" value="Glyco_hydro_38_cen_sf"/>
</dbReference>
<dbReference type="Pfam" id="PF07748">
    <property type="entry name" value="Glyco_hydro_38C"/>
    <property type="match status" value="1"/>
</dbReference>
<dbReference type="HOGENOM" id="CLU_003442_1_2_3"/>
<evidence type="ECO:0000313" key="6">
    <source>
        <dbReference type="EMBL" id="ACL45985.1"/>
    </source>
</evidence>
<name>B8HSK2_CYAP4</name>
<dbReference type="InterPro" id="IPR041147">
    <property type="entry name" value="GH38_C"/>
</dbReference>
<dbReference type="GO" id="GO:0046872">
    <property type="term" value="F:metal ion binding"/>
    <property type="evidence" value="ECO:0007669"/>
    <property type="project" value="UniProtKB-KW"/>
</dbReference>
<dbReference type="EMBL" id="CP001344">
    <property type="protein sequence ID" value="ACL45985.1"/>
    <property type="molecule type" value="Genomic_DNA"/>
</dbReference>
<dbReference type="STRING" id="395961.Cyan7425_3665"/>
<dbReference type="PANTHER" id="PTHR46017">
    <property type="entry name" value="ALPHA-MANNOSIDASE 2C1"/>
    <property type="match status" value="1"/>
</dbReference>
<evidence type="ECO:0000256" key="4">
    <source>
        <dbReference type="ARBA" id="ARBA00023295"/>
    </source>
</evidence>
<dbReference type="InterPro" id="IPR015341">
    <property type="entry name" value="Glyco_hydro_38_cen"/>
</dbReference>
<gene>
    <name evidence="6" type="ordered locus">Cyan7425_3665</name>
</gene>
<dbReference type="InterPro" id="IPR028995">
    <property type="entry name" value="Glyco_hydro_57/38_cen_sf"/>
</dbReference>
<dbReference type="Gene3D" id="3.20.110.10">
    <property type="entry name" value="Glycoside hydrolase 38, N terminal domain"/>
    <property type="match status" value="1"/>
</dbReference>
<sequence>MSVVRENIDRAIQALSQMVRQEVQSDWRIHVGDLPIETATHPSAWADWPPVSLNEKDQISWEAGQQIIWLGQTLRVREELTAYPLADLGLRLALVWWAEAVQVFVNGQLVQEGDLFDASPRILLSEAVTPGDTFAIALRLVSPGHDRGALMRSQLVFGAGLQPAAIDPGLVSDELAVVASYLENFHPDQLDALAAAVAMLPNLELGDREDEDGRSAGADQAAWNTLLREIRQQLEPFAPDLKHRWIYLTGHAHLDLAWLWPVAETWGVAERTFESVLSLQQDFPELIFCHSTPALYAWLETHRPQLFERIQALVAEGHWEIVAGLWVEPDLNLIGGESLVRQILYGQRYVESRFGQLSRVVWLPDTFGFCWQLPQLLRQGGIDYFVTQKLRWNDTTQMSVPLFWWRSPDGSAILSLMSAPIGEGIDPVKMANFAWEWEKATAQPVSLWLPGVGDHGGGPTRDMLEQSRRWQQSPLFLHLQFASVHSYLDQLRANLPEHLPIWNDELYLEFHRGCYTTHAGQKKANRRCETLLYEAELFSALATLTAGIAYPCETLETAWKQTLFNQFHDILPGSAIPVVFEEANRGWDTVQKMGTDLLDRALAAIAEQIALPPPPVENATAIVVFNSLNWQRCDIVSLSLPQTDQGVDQQHWQVWNEAGQVVGSFQEGNTLKFLAADIPSVGYRLFWLQRCPENQLPSSSEVPAATTDFILENQYLRVTIDPQTGTLSSVFDRIEQREVLSGAGNQLQFFQDRGQYWDAWNIDPHYAEHPLPGLVLQEIGWQQRNPLEQRVQVVYQFGCSQFWQDYRLETHSPLLKITTQVNWQEEHVLVKAAFPLTVRADQASYEIACGVIQRPTLPNPQLEARQQAKWEVPALQWADLSEADYGVSLLNDCKYGYDASPDQLRLTLLRAPTWPDPTADRGLHHFSYALYPHRGEWSRGRTPQQAYELNRPLHVVYAAQSQHNSKRPPSAQLLHLGADNLLLMAFKQSEDHPNGWVLRCYEGYGRSAQLNLCSPLPLTLQHPVDLLERPEAEPENSDPIAPWKIASFLLQSDLPPPSA</sequence>
<dbReference type="CDD" id="cd10789">
    <property type="entry name" value="GH38N_AMII_ER_cytosolic"/>
    <property type="match status" value="1"/>
</dbReference>
<keyword evidence="3 6" id="KW-0378">Hydrolase</keyword>
<dbReference type="InterPro" id="IPR011013">
    <property type="entry name" value="Gal_mutarotase_sf_dom"/>
</dbReference>
<dbReference type="InterPro" id="IPR011682">
    <property type="entry name" value="Glyco_hydro_38_C"/>
</dbReference>
<dbReference type="GO" id="GO:0030246">
    <property type="term" value="F:carbohydrate binding"/>
    <property type="evidence" value="ECO:0007669"/>
    <property type="project" value="InterPro"/>
</dbReference>
<evidence type="ECO:0000256" key="1">
    <source>
        <dbReference type="ARBA" id="ARBA00009792"/>
    </source>
</evidence>
<dbReference type="CAZy" id="GH38">
    <property type="family name" value="Glycoside Hydrolase Family 38"/>
</dbReference>
<dbReference type="Gene3D" id="1.20.1270.50">
    <property type="entry name" value="Glycoside hydrolase family 38, central domain"/>
    <property type="match status" value="1"/>
</dbReference>
<proteinExistence type="inferred from homology"/>
<dbReference type="GO" id="GO:0006013">
    <property type="term" value="P:mannose metabolic process"/>
    <property type="evidence" value="ECO:0007669"/>
    <property type="project" value="InterPro"/>
</dbReference>
<dbReference type="Pfam" id="PF09261">
    <property type="entry name" value="Alpha-mann_mid"/>
    <property type="match status" value="1"/>
</dbReference>
<organism evidence="6">
    <name type="scientific">Cyanothece sp. (strain PCC 7425 / ATCC 29141)</name>
    <dbReference type="NCBI Taxonomy" id="395961"/>
    <lineage>
        <taxon>Bacteria</taxon>
        <taxon>Bacillati</taxon>
        <taxon>Cyanobacteriota</taxon>
        <taxon>Cyanophyceae</taxon>
        <taxon>Gomontiellales</taxon>
        <taxon>Cyanothecaceae</taxon>
        <taxon>Cyanothece</taxon>
    </lineage>
</organism>
<dbReference type="InterPro" id="IPR011330">
    <property type="entry name" value="Glyco_hydro/deAcase_b/a-brl"/>
</dbReference>
<dbReference type="Pfam" id="PF17677">
    <property type="entry name" value="Glyco_hydro38C2"/>
    <property type="match status" value="1"/>
</dbReference>
<dbReference type="KEGG" id="cyn:Cyan7425_3665"/>
<protein>
    <submittedName>
        <fullName evidence="6">Glycosyl hydrolase 38 domain protein</fullName>
    </submittedName>
</protein>
<dbReference type="PANTHER" id="PTHR46017:SF1">
    <property type="entry name" value="ALPHA-MANNOSIDASE 2C1"/>
    <property type="match status" value="1"/>
</dbReference>
<dbReference type="SUPFAM" id="SSF88688">
    <property type="entry name" value="Families 57/38 glycoside transferase middle domain"/>
    <property type="match status" value="1"/>
</dbReference>
<dbReference type="GO" id="GO:0004559">
    <property type="term" value="F:alpha-mannosidase activity"/>
    <property type="evidence" value="ECO:0007669"/>
    <property type="project" value="InterPro"/>
</dbReference>
<feature type="domain" description="Glycoside hydrolase family 38 central" evidence="5">
    <location>
        <begin position="509"/>
        <end position="587"/>
    </location>
</feature>
<dbReference type="Pfam" id="PF01074">
    <property type="entry name" value="Glyco_hydro_38N"/>
    <property type="match status" value="1"/>
</dbReference>
<dbReference type="InterPro" id="IPR027291">
    <property type="entry name" value="Glyco_hydro_38_N_sf"/>
</dbReference>
<dbReference type="SMART" id="SM00872">
    <property type="entry name" value="Alpha-mann_mid"/>
    <property type="match status" value="1"/>
</dbReference>
<keyword evidence="4" id="KW-0326">Glycosidase</keyword>
<dbReference type="AlphaFoldDB" id="B8HSK2"/>
<evidence type="ECO:0000259" key="5">
    <source>
        <dbReference type="SMART" id="SM00872"/>
    </source>
</evidence>
<comment type="similarity">
    <text evidence="1">Belongs to the glycosyl hydrolase 38 family.</text>
</comment>
<accession>B8HSK2</accession>
<dbReference type="InterPro" id="IPR000602">
    <property type="entry name" value="Glyco_hydro_38_N"/>
</dbReference>
<dbReference type="eggNOG" id="COG0383">
    <property type="taxonomic scope" value="Bacteria"/>
</dbReference>
<evidence type="ECO:0000256" key="2">
    <source>
        <dbReference type="ARBA" id="ARBA00022723"/>
    </source>
</evidence>
<dbReference type="GO" id="GO:0009313">
    <property type="term" value="P:oligosaccharide catabolic process"/>
    <property type="evidence" value="ECO:0007669"/>
    <property type="project" value="TreeGrafter"/>
</dbReference>
<reference evidence="6" key="1">
    <citation type="submission" date="2009-01" db="EMBL/GenBank/DDBJ databases">
        <title>Complete sequence of chromosome Cyanothece sp. PCC 7425.</title>
        <authorList>
            <consortium name="US DOE Joint Genome Institute"/>
            <person name="Lucas S."/>
            <person name="Copeland A."/>
            <person name="Lapidus A."/>
            <person name="Glavina del Rio T."/>
            <person name="Dalin E."/>
            <person name="Tice H."/>
            <person name="Bruce D."/>
            <person name="Goodwin L."/>
            <person name="Pitluck S."/>
            <person name="Sims D."/>
            <person name="Meineke L."/>
            <person name="Brettin T."/>
            <person name="Detter J.C."/>
            <person name="Han C."/>
            <person name="Larimer F."/>
            <person name="Land M."/>
            <person name="Hauser L."/>
            <person name="Kyrpides N."/>
            <person name="Ovchinnikova G."/>
            <person name="Liberton M."/>
            <person name="Stoeckel J."/>
            <person name="Banerjee A."/>
            <person name="Singh A."/>
            <person name="Page L."/>
            <person name="Sato H."/>
            <person name="Zhao L."/>
            <person name="Sherman L."/>
            <person name="Pakrasi H."/>
            <person name="Richardson P."/>
        </authorList>
    </citation>
    <scope>NUCLEOTIDE SEQUENCE</scope>
    <source>
        <strain evidence="6">PCC 7425</strain>
    </source>
</reference>
<evidence type="ECO:0000256" key="3">
    <source>
        <dbReference type="ARBA" id="ARBA00022801"/>
    </source>
</evidence>
<keyword evidence="2" id="KW-0479">Metal-binding</keyword>
<dbReference type="FunFam" id="1.20.1270.50:FF:000004">
    <property type="entry name" value="alpha-mannosidase 2C1 isoform X1"/>
    <property type="match status" value="1"/>
</dbReference>
<dbReference type="Gene3D" id="2.70.98.30">
    <property type="entry name" value="Golgi alpha-mannosidase II, domain 4"/>
    <property type="match status" value="1"/>
</dbReference>
<dbReference type="SUPFAM" id="SSF88713">
    <property type="entry name" value="Glycoside hydrolase/deacetylase"/>
    <property type="match status" value="1"/>
</dbReference>
<dbReference type="OrthoDB" id="9772207at2"/>
<dbReference type="SUPFAM" id="SSF74650">
    <property type="entry name" value="Galactose mutarotase-like"/>
    <property type="match status" value="1"/>
</dbReference>